<gene>
    <name evidence="1" type="ORF">KI387_035927</name>
</gene>
<protein>
    <submittedName>
        <fullName evidence="1">Uncharacterized protein</fullName>
    </submittedName>
</protein>
<comment type="caution">
    <text evidence="1">The sequence shown here is derived from an EMBL/GenBank/DDBJ whole genome shotgun (WGS) entry which is preliminary data.</text>
</comment>
<organism evidence="1 2">
    <name type="scientific">Taxus chinensis</name>
    <name type="common">Chinese yew</name>
    <name type="synonym">Taxus wallichiana var. chinensis</name>
    <dbReference type="NCBI Taxonomy" id="29808"/>
    <lineage>
        <taxon>Eukaryota</taxon>
        <taxon>Viridiplantae</taxon>
        <taxon>Streptophyta</taxon>
        <taxon>Embryophyta</taxon>
        <taxon>Tracheophyta</taxon>
        <taxon>Spermatophyta</taxon>
        <taxon>Pinopsida</taxon>
        <taxon>Pinidae</taxon>
        <taxon>Conifers II</taxon>
        <taxon>Cupressales</taxon>
        <taxon>Taxaceae</taxon>
        <taxon>Taxus</taxon>
    </lineage>
</organism>
<reference evidence="1 2" key="1">
    <citation type="journal article" date="2021" name="Nat. Plants">
        <title>The Taxus genome provides insights into paclitaxel biosynthesis.</title>
        <authorList>
            <person name="Xiong X."/>
            <person name="Gou J."/>
            <person name="Liao Q."/>
            <person name="Li Y."/>
            <person name="Zhou Q."/>
            <person name="Bi G."/>
            <person name="Li C."/>
            <person name="Du R."/>
            <person name="Wang X."/>
            <person name="Sun T."/>
            <person name="Guo L."/>
            <person name="Liang H."/>
            <person name="Lu P."/>
            <person name="Wu Y."/>
            <person name="Zhang Z."/>
            <person name="Ro D.K."/>
            <person name="Shang Y."/>
            <person name="Huang S."/>
            <person name="Yan J."/>
        </authorList>
    </citation>
    <scope>NUCLEOTIDE SEQUENCE [LARGE SCALE GENOMIC DNA]</scope>
    <source>
        <strain evidence="1">Ta-2019</strain>
    </source>
</reference>
<keyword evidence="2" id="KW-1185">Reference proteome</keyword>
<dbReference type="Proteomes" id="UP000824469">
    <property type="component" value="Unassembled WGS sequence"/>
</dbReference>
<dbReference type="AlphaFoldDB" id="A0AA38KQH9"/>
<proteinExistence type="predicted"/>
<dbReference type="EMBL" id="JAHRHJ020000007">
    <property type="protein sequence ID" value="KAH9308016.1"/>
    <property type="molecule type" value="Genomic_DNA"/>
</dbReference>
<evidence type="ECO:0000313" key="2">
    <source>
        <dbReference type="Proteomes" id="UP000824469"/>
    </source>
</evidence>
<accession>A0AA38KQH9</accession>
<name>A0AA38KQH9_TAXCH</name>
<evidence type="ECO:0000313" key="1">
    <source>
        <dbReference type="EMBL" id="KAH9308016.1"/>
    </source>
</evidence>
<sequence length="97" mass="10417">MDFSLGISFNTRPVAMAFGETQFTLIPSFPSSAAFFLVSPITACFEVVYEQAANLPIIPPDTPVNVSCSTARSGGWSVKILVVILIKRGIPRHGIFG</sequence>
<feature type="non-terminal residue" evidence="1">
    <location>
        <position position="97"/>
    </location>
</feature>